<dbReference type="Pfam" id="PF00196">
    <property type="entry name" value="GerE"/>
    <property type="match status" value="1"/>
</dbReference>
<keyword evidence="1 3" id="KW-0597">Phosphoprotein</keyword>
<comment type="caution">
    <text evidence="6">The sequence shown here is derived from an EMBL/GenBank/DDBJ whole genome shotgun (WGS) entry which is preliminary data.</text>
</comment>
<dbReference type="PANTHER" id="PTHR43214">
    <property type="entry name" value="TWO-COMPONENT RESPONSE REGULATOR"/>
    <property type="match status" value="1"/>
</dbReference>
<dbReference type="AlphaFoldDB" id="A0A5C4N8A3"/>
<dbReference type="SUPFAM" id="SSF46894">
    <property type="entry name" value="C-terminal effector domain of the bipartite response regulators"/>
    <property type="match status" value="1"/>
</dbReference>
<dbReference type="PRINTS" id="PR00038">
    <property type="entry name" value="HTHLUXR"/>
</dbReference>
<feature type="modified residue" description="4-aspartylphosphate" evidence="3">
    <location>
        <position position="57"/>
    </location>
</feature>
<keyword evidence="2" id="KW-0238">DNA-binding</keyword>
<dbReference type="EMBL" id="VDFV01000025">
    <property type="protein sequence ID" value="TNC68238.1"/>
    <property type="molecule type" value="Genomic_DNA"/>
</dbReference>
<accession>A0A5C4N8A3</accession>
<dbReference type="Pfam" id="PF00072">
    <property type="entry name" value="Response_reg"/>
    <property type="match status" value="1"/>
</dbReference>
<dbReference type="CDD" id="cd17535">
    <property type="entry name" value="REC_NarL-like"/>
    <property type="match status" value="1"/>
</dbReference>
<dbReference type="PROSITE" id="PS50043">
    <property type="entry name" value="HTH_LUXR_2"/>
    <property type="match status" value="1"/>
</dbReference>
<evidence type="ECO:0000259" key="5">
    <source>
        <dbReference type="PROSITE" id="PS50110"/>
    </source>
</evidence>
<dbReference type="InterPro" id="IPR001789">
    <property type="entry name" value="Sig_transdc_resp-reg_receiver"/>
</dbReference>
<gene>
    <name evidence="6" type="ORF">FHG71_14730</name>
</gene>
<dbReference type="RefSeq" id="WP_139082461.1">
    <property type="nucleotide sequence ID" value="NZ_VDFV01000025.1"/>
</dbReference>
<sequence length="208" mass="23123">MVDQIKIGVVDDHPLVREGIVYAIGTSDDIQVVAQGATAEEALRLVRQHEPDILLLDLSIPGLGLVALREIKRLEIGTKVVILTVSEDNGDVLEALRCGASGYILKGISGTDLKDALRRIHGAEPYVSPELGARLLSDISRNLETVNSKRSNRLSEREREIFKLVRRGYCNKEIGNSLNISEKTVKHYMTNIFKKLDVRNRTELALLN</sequence>
<dbReference type="CDD" id="cd06170">
    <property type="entry name" value="LuxR_C_like"/>
    <property type="match status" value="1"/>
</dbReference>
<dbReference type="GO" id="GO:0000160">
    <property type="term" value="P:phosphorelay signal transduction system"/>
    <property type="evidence" value="ECO:0007669"/>
    <property type="project" value="InterPro"/>
</dbReference>
<name>A0A5C4N8A3_9RHOB</name>
<dbReference type="OrthoDB" id="3679796at2"/>
<dbReference type="InterPro" id="IPR039420">
    <property type="entry name" value="WalR-like"/>
</dbReference>
<dbReference type="InterPro" id="IPR011006">
    <property type="entry name" value="CheY-like_superfamily"/>
</dbReference>
<protein>
    <submittedName>
        <fullName evidence="6">Response regulator transcription factor</fullName>
    </submittedName>
</protein>
<evidence type="ECO:0000313" key="6">
    <source>
        <dbReference type="EMBL" id="TNC68238.1"/>
    </source>
</evidence>
<dbReference type="GO" id="GO:0006355">
    <property type="term" value="P:regulation of DNA-templated transcription"/>
    <property type="evidence" value="ECO:0007669"/>
    <property type="project" value="InterPro"/>
</dbReference>
<reference evidence="6 7" key="1">
    <citation type="submission" date="2019-06" db="EMBL/GenBank/DDBJ databases">
        <authorList>
            <person name="Jiang L."/>
        </authorList>
    </citation>
    <scope>NUCLEOTIDE SEQUENCE [LARGE SCALE GENOMIC DNA]</scope>
    <source>
        <strain evidence="6 7">YIM 48858</strain>
    </source>
</reference>
<organism evidence="6 7">
    <name type="scientific">Rubellimicrobium roseum</name>
    <dbReference type="NCBI Taxonomy" id="687525"/>
    <lineage>
        <taxon>Bacteria</taxon>
        <taxon>Pseudomonadati</taxon>
        <taxon>Pseudomonadota</taxon>
        <taxon>Alphaproteobacteria</taxon>
        <taxon>Rhodobacterales</taxon>
        <taxon>Roseobacteraceae</taxon>
        <taxon>Rubellimicrobium</taxon>
    </lineage>
</organism>
<dbReference type="InterPro" id="IPR016032">
    <property type="entry name" value="Sig_transdc_resp-reg_C-effctor"/>
</dbReference>
<dbReference type="PROSITE" id="PS50110">
    <property type="entry name" value="RESPONSE_REGULATORY"/>
    <property type="match status" value="1"/>
</dbReference>
<evidence type="ECO:0000256" key="3">
    <source>
        <dbReference type="PROSITE-ProRule" id="PRU00169"/>
    </source>
</evidence>
<feature type="domain" description="Response regulatory" evidence="5">
    <location>
        <begin position="6"/>
        <end position="121"/>
    </location>
</feature>
<feature type="domain" description="HTH luxR-type" evidence="4">
    <location>
        <begin position="147"/>
        <end position="208"/>
    </location>
</feature>
<dbReference type="Gene3D" id="3.40.50.2300">
    <property type="match status" value="1"/>
</dbReference>
<evidence type="ECO:0000256" key="1">
    <source>
        <dbReference type="ARBA" id="ARBA00022553"/>
    </source>
</evidence>
<dbReference type="PROSITE" id="PS00622">
    <property type="entry name" value="HTH_LUXR_1"/>
    <property type="match status" value="1"/>
</dbReference>
<keyword evidence="7" id="KW-1185">Reference proteome</keyword>
<dbReference type="GO" id="GO:0003677">
    <property type="term" value="F:DNA binding"/>
    <property type="evidence" value="ECO:0007669"/>
    <property type="project" value="UniProtKB-KW"/>
</dbReference>
<dbReference type="SMART" id="SM00421">
    <property type="entry name" value="HTH_LUXR"/>
    <property type="match status" value="1"/>
</dbReference>
<evidence type="ECO:0000259" key="4">
    <source>
        <dbReference type="PROSITE" id="PS50043"/>
    </source>
</evidence>
<dbReference type="InterPro" id="IPR058245">
    <property type="entry name" value="NreC/VraR/RcsB-like_REC"/>
</dbReference>
<dbReference type="SUPFAM" id="SSF52172">
    <property type="entry name" value="CheY-like"/>
    <property type="match status" value="1"/>
</dbReference>
<evidence type="ECO:0000256" key="2">
    <source>
        <dbReference type="ARBA" id="ARBA00023125"/>
    </source>
</evidence>
<dbReference type="Proteomes" id="UP000305709">
    <property type="component" value="Unassembled WGS sequence"/>
</dbReference>
<proteinExistence type="predicted"/>
<dbReference type="SMART" id="SM00448">
    <property type="entry name" value="REC"/>
    <property type="match status" value="1"/>
</dbReference>
<dbReference type="InterPro" id="IPR000792">
    <property type="entry name" value="Tscrpt_reg_LuxR_C"/>
</dbReference>
<evidence type="ECO:0000313" key="7">
    <source>
        <dbReference type="Proteomes" id="UP000305709"/>
    </source>
</evidence>